<evidence type="ECO:0000313" key="2">
    <source>
        <dbReference type="EMBL" id="KAJ5091182.1"/>
    </source>
</evidence>
<gene>
    <name evidence="2" type="ORF">NUU61_006052</name>
</gene>
<reference evidence="2" key="1">
    <citation type="submission" date="2022-11" db="EMBL/GenBank/DDBJ databases">
        <authorList>
            <person name="Petersen C."/>
        </authorList>
    </citation>
    <scope>NUCLEOTIDE SEQUENCE</scope>
    <source>
        <strain evidence="2">IBT 34128</strain>
    </source>
</reference>
<feature type="chain" id="PRO_5040855061" evidence="1">
    <location>
        <begin position="30"/>
        <end position="167"/>
    </location>
</feature>
<name>A0A9W9F093_9EURO</name>
<feature type="signal peptide" evidence="1">
    <location>
        <begin position="1"/>
        <end position="29"/>
    </location>
</feature>
<dbReference type="GeneID" id="81395749"/>
<sequence>MVSLGRKLQQRPSLWILYLLSIWVLGTQANFVDVNSCSNWRQYSDTRGNIRSYGNKLTQVESAVSETAKMTTEASQAIAAVKAKRAGFFDRMRTLMLFFALFGDAGGQQAWDDAYNPILARDPNANRWWPENERPCEPSDDHFALGADFKYVILCHKALEQNGVTIA</sequence>
<dbReference type="OrthoDB" id="10538320at2759"/>
<dbReference type="AlphaFoldDB" id="A0A9W9F093"/>
<keyword evidence="1" id="KW-0732">Signal</keyword>
<organism evidence="2 3">
    <name type="scientific">Penicillium alfredii</name>
    <dbReference type="NCBI Taxonomy" id="1506179"/>
    <lineage>
        <taxon>Eukaryota</taxon>
        <taxon>Fungi</taxon>
        <taxon>Dikarya</taxon>
        <taxon>Ascomycota</taxon>
        <taxon>Pezizomycotina</taxon>
        <taxon>Eurotiomycetes</taxon>
        <taxon>Eurotiomycetidae</taxon>
        <taxon>Eurotiales</taxon>
        <taxon>Aspergillaceae</taxon>
        <taxon>Penicillium</taxon>
    </lineage>
</organism>
<dbReference type="Proteomes" id="UP001141434">
    <property type="component" value="Unassembled WGS sequence"/>
</dbReference>
<dbReference type="EMBL" id="JAPMSZ010000009">
    <property type="protein sequence ID" value="KAJ5091182.1"/>
    <property type="molecule type" value="Genomic_DNA"/>
</dbReference>
<keyword evidence="3" id="KW-1185">Reference proteome</keyword>
<evidence type="ECO:0000313" key="3">
    <source>
        <dbReference type="Proteomes" id="UP001141434"/>
    </source>
</evidence>
<proteinExistence type="predicted"/>
<dbReference type="RefSeq" id="XP_056509380.1">
    <property type="nucleotide sequence ID" value="XM_056656580.1"/>
</dbReference>
<reference evidence="2" key="2">
    <citation type="journal article" date="2023" name="IMA Fungus">
        <title>Comparative genomic study of the Penicillium genus elucidates a diverse pangenome and 15 lateral gene transfer events.</title>
        <authorList>
            <person name="Petersen C."/>
            <person name="Sorensen T."/>
            <person name="Nielsen M.R."/>
            <person name="Sondergaard T.E."/>
            <person name="Sorensen J.L."/>
            <person name="Fitzpatrick D.A."/>
            <person name="Frisvad J.C."/>
            <person name="Nielsen K.L."/>
        </authorList>
    </citation>
    <scope>NUCLEOTIDE SEQUENCE</scope>
    <source>
        <strain evidence="2">IBT 34128</strain>
    </source>
</reference>
<evidence type="ECO:0000256" key="1">
    <source>
        <dbReference type="SAM" id="SignalP"/>
    </source>
</evidence>
<comment type="caution">
    <text evidence="2">The sequence shown here is derived from an EMBL/GenBank/DDBJ whole genome shotgun (WGS) entry which is preliminary data.</text>
</comment>
<protein>
    <submittedName>
        <fullName evidence="2">Uncharacterized protein</fullName>
    </submittedName>
</protein>
<accession>A0A9W9F093</accession>